<dbReference type="PROSITE" id="PS50893">
    <property type="entry name" value="ABC_TRANSPORTER_2"/>
    <property type="match status" value="1"/>
</dbReference>
<keyword evidence="1" id="KW-0547">Nucleotide-binding</keyword>
<name>A0A918VV06_9FLAO</name>
<dbReference type="GO" id="GO:0016887">
    <property type="term" value="F:ATP hydrolysis activity"/>
    <property type="evidence" value="ECO:0007669"/>
    <property type="project" value="InterPro"/>
</dbReference>
<reference evidence="4" key="2">
    <citation type="submission" date="2020-09" db="EMBL/GenBank/DDBJ databases">
        <authorList>
            <person name="Sun Q."/>
            <person name="Kim S."/>
        </authorList>
    </citation>
    <scope>NUCLEOTIDE SEQUENCE</scope>
    <source>
        <strain evidence="4">KCTC 12719</strain>
    </source>
</reference>
<dbReference type="InterPro" id="IPR027417">
    <property type="entry name" value="P-loop_NTPase"/>
</dbReference>
<dbReference type="GO" id="GO:0005524">
    <property type="term" value="F:ATP binding"/>
    <property type="evidence" value="ECO:0007669"/>
    <property type="project" value="UniProtKB-KW"/>
</dbReference>
<accession>A0A918VV06</accession>
<protein>
    <submittedName>
        <fullName evidence="4">ABC transporter ATP-binding protein</fullName>
    </submittedName>
</protein>
<dbReference type="AlphaFoldDB" id="A0A918VV06"/>
<dbReference type="PANTHER" id="PTHR43158:SF2">
    <property type="entry name" value="SKFA PEPTIDE EXPORT ATP-BINDING PROTEIN SKFE"/>
    <property type="match status" value="1"/>
</dbReference>
<organism evidence="4 5">
    <name type="scientific">Salinimicrobium marinum</name>
    <dbReference type="NCBI Taxonomy" id="680283"/>
    <lineage>
        <taxon>Bacteria</taxon>
        <taxon>Pseudomonadati</taxon>
        <taxon>Bacteroidota</taxon>
        <taxon>Flavobacteriia</taxon>
        <taxon>Flavobacteriales</taxon>
        <taxon>Flavobacteriaceae</taxon>
        <taxon>Salinimicrobium</taxon>
    </lineage>
</organism>
<dbReference type="InterPro" id="IPR003439">
    <property type="entry name" value="ABC_transporter-like_ATP-bd"/>
</dbReference>
<keyword evidence="5" id="KW-1185">Reference proteome</keyword>
<reference evidence="4" key="1">
    <citation type="journal article" date="2014" name="Int. J. Syst. Evol. Microbiol.">
        <title>Complete genome sequence of Corynebacterium casei LMG S-19264T (=DSM 44701T), isolated from a smear-ripened cheese.</title>
        <authorList>
            <consortium name="US DOE Joint Genome Institute (JGI-PGF)"/>
            <person name="Walter F."/>
            <person name="Albersmeier A."/>
            <person name="Kalinowski J."/>
            <person name="Ruckert C."/>
        </authorList>
    </citation>
    <scope>NUCLEOTIDE SEQUENCE</scope>
    <source>
        <strain evidence="4">KCTC 12719</strain>
    </source>
</reference>
<evidence type="ECO:0000256" key="1">
    <source>
        <dbReference type="ARBA" id="ARBA00022741"/>
    </source>
</evidence>
<comment type="caution">
    <text evidence="4">The sequence shown here is derived from an EMBL/GenBank/DDBJ whole genome shotgun (WGS) entry which is preliminary data.</text>
</comment>
<evidence type="ECO:0000313" key="4">
    <source>
        <dbReference type="EMBL" id="GHA28131.1"/>
    </source>
</evidence>
<gene>
    <name evidence="4" type="ORF">GCM10007103_07090</name>
</gene>
<feature type="domain" description="ABC transporter" evidence="3">
    <location>
        <begin position="3"/>
        <end position="219"/>
    </location>
</feature>
<dbReference type="EMBL" id="BMXB01000001">
    <property type="protein sequence ID" value="GHA28131.1"/>
    <property type="molecule type" value="Genomic_DNA"/>
</dbReference>
<dbReference type="InterPro" id="IPR003593">
    <property type="entry name" value="AAA+_ATPase"/>
</dbReference>
<evidence type="ECO:0000313" key="5">
    <source>
        <dbReference type="Proteomes" id="UP000610456"/>
    </source>
</evidence>
<dbReference type="SUPFAM" id="SSF52540">
    <property type="entry name" value="P-loop containing nucleoside triphosphate hydrolases"/>
    <property type="match status" value="1"/>
</dbReference>
<dbReference type="PANTHER" id="PTHR43158">
    <property type="entry name" value="SKFA PEPTIDE EXPORT ATP-BINDING PROTEIN SKFE"/>
    <property type="match status" value="1"/>
</dbReference>
<evidence type="ECO:0000256" key="2">
    <source>
        <dbReference type="ARBA" id="ARBA00022840"/>
    </source>
</evidence>
<dbReference type="SMART" id="SM00382">
    <property type="entry name" value="AAA"/>
    <property type="match status" value="1"/>
</dbReference>
<dbReference type="Pfam" id="PF00005">
    <property type="entry name" value="ABC_tran"/>
    <property type="match status" value="1"/>
</dbReference>
<dbReference type="RefSeq" id="WP_189603310.1">
    <property type="nucleotide sequence ID" value="NZ_BMXB01000001.1"/>
</dbReference>
<proteinExistence type="predicted"/>
<evidence type="ECO:0000259" key="3">
    <source>
        <dbReference type="PROSITE" id="PS50893"/>
    </source>
</evidence>
<dbReference type="Proteomes" id="UP000610456">
    <property type="component" value="Unassembled WGS sequence"/>
</dbReference>
<sequence>MNFEIDNVDLKFGSKDILSGIYLKAEEGKITGILGPNGSGKSSLLKIFFGSLQPQNKLIRINSKPVLKPLYTSGLVKYLPQHSLIPGNLKIKKAFDFYKIGWKEFLDHFPKFEKYASANMHQLSGGEKRVAEIYLSLKSPAKLLLMDEPFSHVAPLYLEQLTAIIRSEKSGKAIVMTDHMYRHITELADDLYLIKNGCSRKIQHLKELEEYHYLNPGTL</sequence>
<dbReference type="Gene3D" id="3.40.50.300">
    <property type="entry name" value="P-loop containing nucleotide triphosphate hydrolases"/>
    <property type="match status" value="1"/>
</dbReference>
<keyword evidence="2 4" id="KW-0067">ATP-binding</keyword>